<protein>
    <submittedName>
        <fullName evidence="2">Uncharacterized protein</fullName>
    </submittedName>
</protein>
<accession>A0A0C3QFS1</accession>
<reference evidence="3" key="2">
    <citation type="submission" date="2015-01" db="EMBL/GenBank/DDBJ databases">
        <title>Evolutionary Origins and Diversification of the Mycorrhizal Mutualists.</title>
        <authorList>
            <consortium name="DOE Joint Genome Institute"/>
            <consortium name="Mycorrhizal Genomics Consortium"/>
            <person name="Kohler A."/>
            <person name="Kuo A."/>
            <person name="Nagy L.G."/>
            <person name="Floudas D."/>
            <person name="Copeland A."/>
            <person name="Barry K.W."/>
            <person name="Cichocki N."/>
            <person name="Veneault-Fourrey C."/>
            <person name="LaButti K."/>
            <person name="Lindquist E.A."/>
            <person name="Lipzen A."/>
            <person name="Lundell T."/>
            <person name="Morin E."/>
            <person name="Murat C."/>
            <person name="Riley R."/>
            <person name="Ohm R."/>
            <person name="Sun H."/>
            <person name="Tunlid A."/>
            <person name="Henrissat B."/>
            <person name="Grigoriev I.V."/>
            <person name="Hibbett D.S."/>
            <person name="Martin F."/>
        </authorList>
    </citation>
    <scope>NUCLEOTIDE SEQUENCE [LARGE SCALE GENOMIC DNA]</scope>
    <source>
        <strain evidence="3">MUT 4182</strain>
    </source>
</reference>
<feature type="region of interest" description="Disordered" evidence="1">
    <location>
        <begin position="1"/>
        <end position="21"/>
    </location>
</feature>
<evidence type="ECO:0000313" key="2">
    <source>
        <dbReference type="EMBL" id="KIO30315.1"/>
    </source>
</evidence>
<gene>
    <name evidence="2" type="ORF">M407DRAFT_242228</name>
</gene>
<dbReference type="AlphaFoldDB" id="A0A0C3QFS1"/>
<dbReference type="HOGENOM" id="CLU_2544280_0_0_1"/>
<keyword evidence="3" id="KW-1185">Reference proteome</keyword>
<organism evidence="2 3">
    <name type="scientific">Tulasnella calospora MUT 4182</name>
    <dbReference type="NCBI Taxonomy" id="1051891"/>
    <lineage>
        <taxon>Eukaryota</taxon>
        <taxon>Fungi</taxon>
        <taxon>Dikarya</taxon>
        <taxon>Basidiomycota</taxon>
        <taxon>Agaricomycotina</taxon>
        <taxon>Agaricomycetes</taxon>
        <taxon>Cantharellales</taxon>
        <taxon>Tulasnellaceae</taxon>
        <taxon>Tulasnella</taxon>
    </lineage>
</organism>
<name>A0A0C3QFS1_9AGAM</name>
<feature type="region of interest" description="Disordered" evidence="1">
    <location>
        <begin position="59"/>
        <end position="83"/>
    </location>
</feature>
<reference evidence="2 3" key="1">
    <citation type="submission" date="2014-04" db="EMBL/GenBank/DDBJ databases">
        <authorList>
            <consortium name="DOE Joint Genome Institute"/>
            <person name="Kuo A."/>
            <person name="Girlanda M."/>
            <person name="Perotto S."/>
            <person name="Kohler A."/>
            <person name="Nagy L.G."/>
            <person name="Floudas D."/>
            <person name="Copeland A."/>
            <person name="Barry K.W."/>
            <person name="Cichocki N."/>
            <person name="Veneault-Fourrey C."/>
            <person name="LaButti K."/>
            <person name="Lindquist E.A."/>
            <person name="Lipzen A."/>
            <person name="Lundell T."/>
            <person name="Morin E."/>
            <person name="Murat C."/>
            <person name="Sun H."/>
            <person name="Tunlid A."/>
            <person name="Henrissat B."/>
            <person name="Grigoriev I.V."/>
            <person name="Hibbett D.S."/>
            <person name="Martin F."/>
            <person name="Nordberg H.P."/>
            <person name="Cantor M.N."/>
            <person name="Hua S.X."/>
        </authorList>
    </citation>
    <scope>NUCLEOTIDE SEQUENCE [LARGE SCALE GENOMIC DNA]</scope>
    <source>
        <strain evidence="2 3">MUT 4182</strain>
    </source>
</reference>
<dbReference type="EMBL" id="KN822973">
    <property type="protein sequence ID" value="KIO30315.1"/>
    <property type="molecule type" value="Genomic_DNA"/>
</dbReference>
<sequence>MANGLQPYTGDDMGAAREKVHAAEAAEREALRMLGSARSAVKEAKDHIERLAVQADEEARRAGMKQKEAQALRNDTRHLGRHI</sequence>
<evidence type="ECO:0000256" key="1">
    <source>
        <dbReference type="SAM" id="MobiDB-lite"/>
    </source>
</evidence>
<dbReference type="OrthoDB" id="3211582at2759"/>
<evidence type="ECO:0000313" key="3">
    <source>
        <dbReference type="Proteomes" id="UP000054248"/>
    </source>
</evidence>
<proteinExistence type="predicted"/>
<dbReference type="Proteomes" id="UP000054248">
    <property type="component" value="Unassembled WGS sequence"/>
</dbReference>